<dbReference type="GO" id="GO:0008703">
    <property type="term" value="F:5-amino-6-(5-phosphoribosylamino)uracil reductase activity"/>
    <property type="evidence" value="ECO:0007669"/>
    <property type="project" value="InterPro"/>
</dbReference>
<dbReference type="RefSeq" id="WP_069467532.1">
    <property type="nucleotide sequence ID" value="NZ_FODD01000024.1"/>
</dbReference>
<keyword evidence="3" id="KW-1185">Reference proteome</keyword>
<dbReference type="Proteomes" id="UP000181951">
    <property type="component" value="Unassembled WGS sequence"/>
</dbReference>
<accession>A0A1H8P2Z5</accession>
<dbReference type="Pfam" id="PF01872">
    <property type="entry name" value="RibD_C"/>
    <property type="match status" value="1"/>
</dbReference>
<feature type="domain" description="Bacterial bifunctional deaminase-reductase C-terminal" evidence="1">
    <location>
        <begin position="5"/>
        <end position="180"/>
    </location>
</feature>
<evidence type="ECO:0000259" key="1">
    <source>
        <dbReference type="Pfam" id="PF01872"/>
    </source>
</evidence>
<sequence>MRRIVYLVHTSVDGYIEGPEGEFDWPVMGPELSAYVDEVDEGIGTFLYGRVVWQMMASFWPHAEDLSDDPHVRRFAPRWRAMPKVVVSRSLPDPADGAARVLRGDATALVAALKAEPGKDILLTGGTELASHLAAAGLLDEWVIAVHPVVLGGGRRLFTRQDKRGALDLVESRTVDGRVVVLRYAAA</sequence>
<dbReference type="EMBL" id="FODD01000024">
    <property type="protein sequence ID" value="SEO36326.1"/>
    <property type="molecule type" value="Genomic_DNA"/>
</dbReference>
<protein>
    <submittedName>
        <fullName evidence="2">Dihydrofolate reductase</fullName>
    </submittedName>
</protein>
<dbReference type="SUPFAM" id="SSF53597">
    <property type="entry name" value="Dihydrofolate reductase-like"/>
    <property type="match status" value="1"/>
</dbReference>
<dbReference type="Gene3D" id="3.40.430.10">
    <property type="entry name" value="Dihydrofolate Reductase, subunit A"/>
    <property type="match status" value="1"/>
</dbReference>
<dbReference type="InterPro" id="IPR050765">
    <property type="entry name" value="Riboflavin_Biosynth_HTPR"/>
</dbReference>
<evidence type="ECO:0000313" key="3">
    <source>
        <dbReference type="Proteomes" id="UP000181951"/>
    </source>
</evidence>
<dbReference type="STRING" id="310780.SAMN05216267_102483"/>
<dbReference type="OrthoDB" id="7949219at2"/>
<dbReference type="GO" id="GO:0009231">
    <property type="term" value="P:riboflavin biosynthetic process"/>
    <property type="evidence" value="ECO:0007669"/>
    <property type="project" value="InterPro"/>
</dbReference>
<dbReference type="InterPro" id="IPR002734">
    <property type="entry name" value="RibDG_C"/>
</dbReference>
<gene>
    <name evidence="2" type="ORF">SAMN05216267_102483</name>
</gene>
<name>A0A1H8P2Z5_9ACTN</name>
<dbReference type="AlphaFoldDB" id="A0A1H8P2Z5"/>
<dbReference type="InterPro" id="IPR024072">
    <property type="entry name" value="DHFR-like_dom_sf"/>
</dbReference>
<organism evidence="2 3">
    <name type="scientific">Actinacidiphila rubida</name>
    <dbReference type="NCBI Taxonomy" id="310780"/>
    <lineage>
        <taxon>Bacteria</taxon>
        <taxon>Bacillati</taxon>
        <taxon>Actinomycetota</taxon>
        <taxon>Actinomycetes</taxon>
        <taxon>Kitasatosporales</taxon>
        <taxon>Streptomycetaceae</taxon>
        <taxon>Actinacidiphila</taxon>
    </lineage>
</organism>
<proteinExistence type="predicted"/>
<dbReference type="PANTHER" id="PTHR38011">
    <property type="entry name" value="DIHYDROFOLATE REDUCTASE FAMILY PROTEIN (AFU_ORTHOLOGUE AFUA_8G06820)"/>
    <property type="match status" value="1"/>
</dbReference>
<dbReference type="PANTHER" id="PTHR38011:SF11">
    <property type="entry name" value="2,5-DIAMINO-6-RIBOSYLAMINO-4(3H)-PYRIMIDINONE 5'-PHOSPHATE REDUCTASE"/>
    <property type="match status" value="1"/>
</dbReference>
<evidence type="ECO:0000313" key="2">
    <source>
        <dbReference type="EMBL" id="SEO36326.1"/>
    </source>
</evidence>
<reference evidence="2 3" key="1">
    <citation type="submission" date="2016-10" db="EMBL/GenBank/DDBJ databases">
        <authorList>
            <person name="de Groot N.N."/>
        </authorList>
    </citation>
    <scope>NUCLEOTIDE SEQUENCE [LARGE SCALE GENOMIC DNA]</scope>
    <source>
        <strain evidence="2 3">CGMCC 4.2026</strain>
    </source>
</reference>